<keyword evidence="1" id="KW-1133">Transmembrane helix</keyword>
<feature type="transmembrane region" description="Helical" evidence="1">
    <location>
        <begin position="30"/>
        <end position="51"/>
    </location>
</feature>
<evidence type="ECO:0000313" key="3">
    <source>
        <dbReference type="Proteomes" id="UP000008555"/>
    </source>
</evidence>
<organism evidence="2 3">
    <name type="scientific">Coxiella burnetii (strain Dugway 5J108-111)</name>
    <dbReference type="NCBI Taxonomy" id="434922"/>
    <lineage>
        <taxon>Bacteria</taxon>
        <taxon>Pseudomonadati</taxon>
        <taxon>Pseudomonadota</taxon>
        <taxon>Gammaproteobacteria</taxon>
        <taxon>Legionellales</taxon>
        <taxon>Coxiellaceae</taxon>
        <taxon>Coxiella</taxon>
    </lineage>
</organism>
<gene>
    <name evidence="2" type="ordered locus">CBUD_0827</name>
</gene>
<reference evidence="2 3" key="1">
    <citation type="journal article" date="2009" name="Infect. Immun.">
        <title>Comparative genomics reveal extensive transposon-mediated genomic plasticity and diversity among potential effector proteins within the genus Coxiella.</title>
        <authorList>
            <person name="Beare P.A."/>
            <person name="Unsworth N."/>
            <person name="Andoh M."/>
            <person name="Voth D.E."/>
            <person name="Omsland A."/>
            <person name="Gilk S.D."/>
            <person name="Williams K.P."/>
            <person name="Sobral B.W."/>
            <person name="Kupko J.J.III."/>
            <person name="Porcella S.F."/>
            <person name="Samuel J.E."/>
            <person name="Heinzen R.A."/>
        </authorList>
    </citation>
    <scope>NUCLEOTIDE SEQUENCE [LARGE SCALE GENOMIC DNA]</scope>
    <source>
        <strain evidence="2 3">Dugway 5J108-111</strain>
    </source>
</reference>
<feature type="transmembrane region" description="Helical" evidence="1">
    <location>
        <begin position="63"/>
        <end position="85"/>
    </location>
</feature>
<evidence type="ECO:0000313" key="2">
    <source>
        <dbReference type="EMBL" id="ABS78183.1"/>
    </source>
</evidence>
<sequence length="132" mass="14598">MIVFYFILFAAVVYLLLPVGGVRSNKIASLLLICNAFSFLVALILALFAFITPIAANYTSQDSVYRCIALINFGVFFVLSIVAQVGGHFLEKKSLKIPAVILRGTPFIPLAIALVFFEKLTHLTHNLLSSWF</sequence>
<dbReference type="RefSeq" id="WP_011996769.1">
    <property type="nucleotide sequence ID" value="NC_009727.1"/>
</dbReference>
<dbReference type="AlphaFoldDB" id="A9KDZ4"/>
<feature type="transmembrane region" description="Helical" evidence="1">
    <location>
        <begin position="6"/>
        <end position="23"/>
    </location>
</feature>
<feature type="transmembrane region" description="Helical" evidence="1">
    <location>
        <begin position="97"/>
        <end position="117"/>
    </location>
</feature>
<dbReference type="EMBL" id="CP000733">
    <property type="protein sequence ID" value="ABS78183.1"/>
    <property type="molecule type" value="Genomic_DNA"/>
</dbReference>
<keyword evidence="1" id="KW-0812">Transmembrane</keyword>
<name>A9KDZ4_COXBN</name>
<accession>A9KDZ4</accession>
<keyword evidence="1" id="KW-0472">Membrane</keyword>
<dbReference type="KEGG" id="cbd:CBUD_0827"/>
<proteinExistence type="predicted"/>
<dbReference type="HOGENOM" id="CLU_1913551_0_0_6"/>
<evidence type="ECO:0000256" key="1">
    <source>
        <dbReference type="SAM" id="Phobius"/>
    </source>
</evidence>
<dbReference type="Proteomes" id="UP000008555">
    <property type="component" value="Chromosome"/>
</dbReference>
<protein>
    <submittedName>
        <fullName evidence="2">Uncharacterized protein</fullName>
    </submittedName>
</protein>